<keyword evidence="5" id="KW-0964">Secreted</keyword>
<dbReference type="EMBL" id="AP023423">
    <property type="protein sequence ID" value="BCK86749.1"/>
    <property type="molecule type" value="Genomic_DNA"/>
</dbReference>
<evidence type="ECO:0000256" key="4">
    <source>
        <dbReference type="ARBA" id="ARBA00023143"/>
    </source>
</evidence>
<keyword evidence="3" id="KW-0175">Coiled coil</keyword>
<dbReference type="GO" id="GO:0009424">
    <property type="term" value="C:bacterial-type flagellum hook"/>
    <property type="evidence" value="ECO:0007669"/>
    <property type="project" value="UniProtKB-UniRule"/>
</dbReference>
<keyword evidence="8" id="KW-0969">Cilium</keyword>
<proteinExistence type="inferred from homology"/>
<dbReference type="GO" id="GO:0071973">
    <property type="term" value="P:bacterial-type flagellum-dependent cell motility"/>
    <property type="evidence" value="ECO:0007669"/>
    <property type="project" value="TreeGrafter"/>
</dbReference>
<name>A0AAN1X8N4_9PROT</name>
<comment type="function">
    <text evidence="5">Required for morphogenesis and for the elongation of the flagellar filament by facilitating polymerization of the flagellin monomers at the tip of growing filament. Forms a capping structure, which prevents flagellin subunits (transported through the central channel of the flagellum) from leaking out without polymerization at the distal end.</text>
</comment>
<dbReference type="GO" id="GO:0009421">
    <property type="term" value="C:bacterial-type flagellum filament cap"/>
    <property type="evidence" value="ECO:0007669"/>
    <property type="project" value="InterPro"/>
</dbReference>
<keyword evidence="4 5" id="KW-0975">Bacterial flagellum</keyword>
<dbReference type="GO" id="GO:0005576">
    <property type="term" value="C:extracellular region"/>
    <property type="evidence" value="ECO:0007669"/>
    <property type="project" value="UniProtKB-SubCell"/>
</dbReference>
<feature type="domain" description="Flagellar hook-associated protein 2 C-terminal" evidence="7">
    <location>
        <begin position="230"/>
        <end position="452"/>
    </location>
</feature>
<dbReference type="PANTHER" id="PTHR30288:SF0">
    <property type="entry name" value="FLAGELLAR HOOK-ASSOCIATED PROTEIN 2"/>
    <property type="match status" value="1"/>
</dbReference>
<dbReference type="PANTHER" id="PTHR30288">
    <property type="entry name" value="FLAGELLAR CAP/ASSEMBLY PROTEIN FLID"/>
    <property type="match status" value="1"/>
</dbReference>
<sequence>MASVAASTSAGTIDVPSLVSQLMSVERQPINTLNTQIASYQSQISSLGTIQGLISSFQSAEQSLTTSLQGFSAVSSNAGITATATSSAVAGTYSLNVSALAQAQSLVATGQTSTTATINAGTSTTVTFDFGTTSGTTFTSNGSGTKSITIDSTNNTLQGIRDAINTANIGVTATIVNDGSATPYRLVISSSTSGASNSLKITTNGAGNGVDTLLAYDPAGTKNMTQTVAAQNASYTMNGIAMTSSTNTVGGAIQGVTFTLGAITTAPATLTVAHDTNAINTAASNFVSTYNALYAQLKSRSAYGTATSTAGSLAGDGTVRLMMGQLQSIFMTPATPAAGGSLTSLAQVGITTQTDGTLKLDSAALNTALTNNYSDVTNLFNSATGFATRLDAWATSTITAGGLISQHISDINTSITGLNNKISQLNIRMNALQAYYTTQYSNLNMMLSSMNSTSSYLTQALTSTK</sequence>
<gene>
    <name evidence="8" type="ORF">MIZ01_0515</name>
</gene>
<comment type="subcellular location">
    <subcellularLocation>
        <location evidence="5">Secreted</location>
    </subcellularLocation>
    <subcellularLocation>
        <location evidence="5">Bacterial flagellum</location>
    </subcellularLocation>
</comment>
<accession>A0AAN1X8N4</accession>
<comment type="subunit">
    <text evidence="2 5">Homopentamer.</text>
</comment>
<evidence type="ECO:0000313" key="8">
    <source>
        <dbReference type="EMBL" id="BCK86749.1"/>
    </source>
</evidence>
<keyword evidence="8" id="KW-0966">Cell projection</keyword>
<keyword evidence="8" id="KW-0282">Flagellum</keyword>
<evidence type="ECO:0000313" key="9">
    <source>
        <dbReference type="Proteomes" id="UP001320326"/>
    </source>
</evidence>
<dbReference type="Proteomes" id="UP001320326">
    <property type="component" value="Chromosome"/>
</dbReference>
<dbReference type="RefSeq" id="WP_237247914.1">
    <property type="nucleotide sequence ID" value="NZ_AP023423.1"/>
</dbReference>
<dbReference type="InterPro" id="IPR010809">
    <property type="entry name" value="FliD_C"/>
</dbReference>
<dbReference type="InterPro" id="IPR040026">
    <property type="entry name" value="FliD"/>
</dbReference>
<evidence type="ECO:0000259" key="7">
    <source>
        <dbReference type="Pfam" id="PF07195"/>
    </source>
</evidence>
<evidence type="ECO:0000259" key="6">
    <source>
        <dbReference type="Pfam" id="PF02465"/>
    </source>
</evidence>
<dbReference type="Pfam" id="PF07195">
    <property type="entry name" value="FliD_C"/>
    <property type="match status" value="1"/>
</dbReference>
<dbReference type="InterPro" id="IPR003481">
    <property type="entry name" value="FliD_N"/>
</dbReference>
<dbReference type="GO" id="GO:0007155">
    <property type="term" value="P:cell adhesion"/>
    <property type="evidence" value="ECO:0007669"/>
    <property type="project" value="InterPro"/>
</dbReference>
<evidence type="ECO:0000256" key="1">
    <source>
        <dbReference type="ARBA" id="ARBA00009764"/>
    </source>
</evidence>
<keyword evidence="9" id="KW-1185">Reference proteome</keyword>
<evidence type="ECO:0000256" key="5">
    <source>
        <dbReference type="RuleBase" id="RU362066"/>
    </source>
</evidence>
<protein>
    <recommendedName>
        <fullName evidence="5">Flagellar hook-associated protein 2</fullName>
        <shortName evidence="5">HAP2</shortName>
    </recommendedName>
    <alternativeName>
        <fullName evidence="5">Flagellar cap protein</fullName>
    </alternativeName>
</protein>
<dbReference type="Pfam" id="PF02465">
    <property type="entry name" value="FliD_N"/>
    <property type="match status" value="1"/>
</dbReference>
<dbReference type="KEGG" id="seme:MIZ01_0515"/>
<comment type="similarity">
    <text evidence="1 5">Belongs to the FliD family.</text>
</comment>
<evidence type="ECO:0000256" key="3">
    <source>
        <dbReference type="ARBA" id="ARBA00023054"/>
    </source>
</evidence>
<dbReference type="AlphaFoldDB" id="A0AAN1X8N4"/>
<organism evidence="8 9">
    <name type="scientific">Sideroxyarcus emersonii</name>
    <dbReference type="NCBI Taxonomy" id="2764705"/>
    <lineage>
        <taxon>Bacteria</taxon>
        <taxon>Pseudomonadati</taxon>
        <taxon>Pseudomonadota</taxon>
        <taxon>Betaproteobacteria</taxon>
        <taxon>Nitrosomonadales</taxon>
        <taxon>Gallionellaceae</taxon>
        <taxon>Sideroxyarcus</taxon>
    </lineage>
</organism>
<reference evidence="8 9" key="1">
    <citation type="journal article" date="2022" name="Int. J. Syst. Evol. Microbiol.">
        <title>&lt;i&gt;Sideroxyarcus emersonii&lt;/i&gt; gen. nov. sp. nov., a neutrophilic, microaerobic iron- and thiosulfate-oxidizing bacterium isolated from iron-rich wetland sediment.</title>
        <authorList>
            <person name="Kato S."/>
            <person name="Itoh T."/>
            <person name="Iino T."/>
            <person name="Ohkuma M."/>
        </authorList>
    </citation>
    <scope>NUCLEOTIDE SEQUENCE [LARGE SCALE GENOMIC DNA]</scope>
    <source>
        <strain evidence="8 9">MIZ01</strain>
    </source>
</reference>
<feature type="domain" description="Flagellar hook-associated protein 2 N-terminal" evidence="6">
    <location>
        <begin position="13"/>
        <end position="104"/>
    </location>
</feature>
<evidence type="ECO:0000256" key="2">
    <source>
        <dbReference type="ARBA" id="ARBA00011255"/>
    </source>
</evidence>